<gene>
    <name evidence="1" type="ORF">SWZG_00147</name>
</gene>
<dbReference type="KEGG" id="vg:15011058"/>
<dbReference type="EMBL" id="HQ633071">
    <property type="protein sequence ID" value="AGH31656.1"/>
    <property type="molecule type" value="Genomic_DNA"/>
</dbReference>
<proteinExistence type="predicted"/>
<dbReference type="OrthoDB" id="10275at10239"/>
<organism evidence="1 2">
    <name type="scientific">Synechococcus phage S-SKS1</name>
    <dbReference type="NCBI Taxonomy" id="754042"/>
    <lineage>
        <taxon>Viruses</taxon>
        <taxon>Duplodnaviria</taxon>
        <taxon>Heunggongvirae</taxon>
        <taxon>Uroviricota</taxon>
        <taxon>Caudoviricetes</taxon>
        <taxon>Llyrvirus</taxon>
        <taxon>Llyrvirus SSKS1</taxon>
    </lineage>
</organism>
<dbReference type="RefSeq" id="YP_007674508.1">
    <property type="nucleotide sequence ID" value="NC_020851.1"/>
</dbReference>
<dbReference type="Proteomes" id="UP000201252">
    <property type="component" value="Segment"/>
</dbReference>
<protein>
    <submittedName>
        <fullName evidence="1">Tail tube monomer</fullName>
    </submittedName>
</protein>
<reference evidence="1 2" key="1">
    <citation type="submission" date="2010-10" db="EMBL/GenBank/DDBJ databases">
        <title>The Genome Sequence of Synechococcus phage S-SKS1.</title>
        <authorList>
            <consortium name="The Broad Institute Genome Sequencing Platform"/>
            <person name="Henn M.R."/>
            <person name="Clokie M."/>
            <person name="Levin J."/>
            <person name="Malboeuf C."/>
            <person name="Casali M."/>
            <person name="Russ C."/>
            <person name="Lennon N."/>
            <person name="Chapman S.B."/>
            <person name="Erlich R."/>
            <person name="Young S.K."/>
            <person name="Yandava C."/>
            <person name="Zeng Q."/>
            <person name="Alvarado L."/>
            <person name="Anderson S."/>
            <person name="Berlin A."/>
            <person name="Chen Z."/>
            <person name="Freedman E."/>
            <person name="Gellesch M."/>
            <person name="Goldberg J."/>
            <person name="Green L."/>
            <person name="Griggs A."/>
            <person name="Gujja S."/>
            <person name="Heilman E.R."/>
            <person name="Heiman D."/>
            <person name="Hollinger A."/>
            <person name="Howarth C."/>
            <person name="Larson L."/>
            <person name="Mehta T."/>
            <person name="Pearson M."/>
            <person name="Roberts A."/>
            <person name="Ryan E."/>
            <person name="Saif S."/>
            <person name="Shea T."/>
            <person name="Shenoy N."/>
            <person name="Sisk P."/>
            <person name="Stolte C."/>
            <person name="Sykes S."/>
            <person name="White J."/>
            <person name="Haas B."/>
            <person name="Nusbaum C."/>
            <person name="Birren B."/>
        </authorList>
    </citation>
    <scope>NUCLEOTIDE SEQUENCE [LARGE SCALE GENOMIC DNA]</scope>
</reference>
<accession>M4QPG7</accession>
<dbReference type="GeneID" id="15011058"/>
<name>M4QPG7_9CAUD</name>
<evidence type="ECO:0000313" key="1">
    <source>
        <dbReference type="EMBL" id="AGH31656.1"/>
    </source>
</evidence>
<dbReference type="InterPro" id="IPR010667">
    <property type="entry name" value="Phage_T4_Gp19"/>
</dbReference>
<sequence>MARQQVNTLPLRTISDFKSKLKGGGARPNLFEVELTFPSGVGVQDENEVLDNARFLVKAAALPSSTVAPIDIPFRGRILKIAGDRTFETWTITVMNDTSFNIRSAFEKWMNYINKLDNGTGETDPALYQVDAKVNQLDRTGTVLRKYVFKDVFPTNISTIDLSYETTDTIQEFTVEMQVHYWEAYKGNGPSAGGEDIS</sequence>
<evidence type="ECO:0000313" key="2">
    <source>
        <dbReference type="Proteomes" id="UP000201252"/>
    </source>
</evidence>
<dbReference type="Pfam" id="PF06841">
    <property type="entry name" value="Phage_T4_gp19"/>
    <property type="match status" value="1"/>
</dbReference>
<keyword evidence="2" id="KW-1185">Reference proteome</keyword>
<dbReference type="GO" id="GO:0005198">
    <property type="term" value="F:structural molecule activity"/>
    <property type="evidence" value="ECO:0007669"/>
    <property type="project" value="InterPro"/>
</dbReference>